<evidence type="ECO:0000256" key="2">
    <source>
        <dbReference type="ARBA" id="ARBA00022490"/>
    </source>
</evidence>
<dbReference type="EC" id="4.98.1.1" evidence="9 10"/>
<dbReference type="Pfam" id="PF00762">
    <property type="entry name" value="Ferrochelatase"/>
    <property type="match status" value="1"/>
</dbReference>
<evidence type="ECO:0000256" key="1">
    <source>
        <dbReference type="ARBA" id="ARBA00007718"/>
    </source>
</evidence>
<evidence type="ECO:0000256" key="7">
    <source>
        <dbReference type="ARBA" id="ARBA00023244"/>
    </source>
</evidence>
<keyword evidence="3 9" id="KW-0479">Metal-binding</keyword>
<keyword evidence="2 9" id="KW-0963">Cytoplasm</keyword>
<dbReference type="PANTHER" id="PTHR11108">
    <property type="entry name" value="FERROCHELATASE"/>
    <property type="match status" value="1"/>
</dbReference>
<keyword evidence="7 9" id="KW-0627">Porphyrin biosynthesis</keyword>
<protein>
    <recommendedName>
        <fullName evidence="9 10">Ferrochelatase</fullName>
        <ecNumber evidence="9 10">4.98.1.1</ecNumber>
    </recommendedName>
    <alternativeName>
        <fullName evidence="9">Heme synthase</fullName>
    </alternativeName>
    <alternativeName>
        <fullName evidence="9">Protoheme ferro-lyase</fullName>
    </alternativeName>
</protein>
<evidence type="ECO:0000256" key="5">
    <source>
        <dbReference type="ARBA" id="ARBA00023133"/>
    </source>
</evidence>
<sequence>MSRYLTEPAHTHGNVAKTGILLINLGTPDAPTKQALKPYLKEFLSDPRVVEIPRAIWWLILNGVILTTRPKKSAAKYAAIWTSEGSPLRFHTEKQAKLLKGWLGERIKSPFVVDYAMRYGNPSVASAMTRLSEQGCDRILALPMYPQYAASSTATAFDAVYQILETKRNQPALRTVRHYHDDPGYIAALAANVHEYWMRNGRPEMLVMSFHGVPRYTLDKGDPYHCECQKTARLLAETLGLSKTQYQLTFQSRFGRAEWIKPYTAATLEELGRAKTKRVDVVCPGFVADCLETLEEIAMEGKQTFLAAGGGEFHYIPALNERPDWIAALGELTLTNLNGWVSPQWNAAQVVQHGEDCRARAIAAGASV</sequence>
<dbReference type="RefSeq" id="WP_124703522.1">
    <property type="nucleotide sequence ID" value="NZ_BGOW01000002.1"/>
</dbReference>
<dbReference type="FunFam" id="3.40.50.1400:FF:000002">
    <property type="entry name" value="Ferrochelatase"/>
    <property type="match status" value="1"/>
</dbReference>
<dbReference type="GO" id="GO:0046872">
    <property type="term" value="F:metal ion binding"/>
    <property type="evidence" value="ECO:0007669"/>
    <property type="project" value="UniProtKB-KW"/>
</dbReference>
<dbReference type="CDD" id="cd03411">
    <property type="entry name" value="Ferrochelatase_N"/>
    <property type="match status" value="1"/>
</dbReference>
<comment type="function">
    <text evidence="9 10">Catalyzes the ferrous insertion into protoporphyrin IX.</text>
</comment>
<dbReference type="CDD" id="cd00419">
    <property type="entry name" value="Ferrochelatase_C"/>
    <property type="match status" value="1"/>
</dbReference>
<accession>A0A401JAW3</accession>
<organism evidence="11 12">
    <name type="scientific">Sulfuriferula multivorans</name>
    <dbReference type="NCBI Taxonomy" id="1559896"/>
    <lineage>
        <taxon>Bacteria</taxon>
        <taxon>Pseudomonadati</taxon>
        <taxon>Pseudomonadota</taxon>
        <taxon>Betaproteobacteria</taxon>
        <taxon>Nitrosomonadales</taxon>
        <taxon>Sulfuricellaceae</taxon>
        <taxon>Sulfuriferula</taxon>
    </lineage>
</organism>
<dbReference type="PANTHER" id="PTHR11108:SF1">
    <property type="entry name" value="FERROCHELATASE, MITOCHONDRIAL"/>
    <property type="match status" value="1"/>
</dbReference>
<comment type="pathway">
    <text evidence="9 10">Porphyrin-containing compound metabolism; protoheme biosynthesis; protoheme from protoporphyrin-IX: step 1/1.</text>
</comment>
<proteinExistence type="inferred from homology"/>
<evidence type="ECO:0000256" key="4">
    <source>
        <dbReference type="ARBA" id="ARBA00023004"/>
    </source>
</evidence>
<keyword evidence="6 9" id="KW-0456">Lyase</keyword>
<comment type="catalytic activity">
    <reaction evidence="9 10">
        <text>heme b + 2 H(+) = protoporphyrin IX + Fe(2+)</text>
        <dbReference type="Rhea" id="RHEA:22584"/>
        <dbReference type="ChEBI" id="CHEBI:15378"/>
        <dbReference type="ChEBI" id="CHEBI:29033"/>
        <dbReference type="ChEBI" id="CHEBI:57306"/>
        <dbReference type="ChEBI" id="CHEBI:60344"/>
        <dbReference type="EC" id="4.98.1.1"/>
    </reaction>
</comment>
<evidence type="ECO:0000256" key="10">
    <source>
        <dbReference type="RuleBase" id="RU000607"/>
    </source>
</evidence>
<dbReference type="GO" id="GO:0004325">
    <property type="term" value="F:ferrochelatase activity"/>
    <property type="evidence" value="ECO:0007669"/>
    <property type="project" value="UniProtKB-UniRule"/>
</dbReference>
<comment type="caution">
    <text evidence="11">The sequence shown here is derived from an EMBL/GenBank/DDBJ whole genome shotgun (WGS) entry which is preliminary data.</text>
</comment>
<dbReference type="GO" id="GO:0006783">
    <property type="term" value="P:heme biosynthetic process"/>
    <property type="evidence" value="ECO:0007669"/>
    <property type="project" value="UniProtKB-UniRule"/>
</dbReference>
<evidence type="ECO:0000256" key="3">
    <source>
        <dbReference type="ARBA" id="ARBA00022723"/>
    </source>
</evidence>
<dbReference type="UniPathway" id="UPA00252">
    <property type="reaction ID" value="UER00325"/>
</dbReference>
<name>A0A401JAW3_9PROT</name>
<keyword evidence="5 9" id="KW-0350">Heme biosynthesis</keyword>
<dbReference type="GO" id="GO:0005737">
    <property type="term" value="C:cytoplasm"/>
    <property type="evidence" value="ECO:0007669"/>
    <property type="project" value="UniProtKB-SubCell"/>
</dbReference>
<dbReference type="InterPro" id="IPR033659">
    <property type="entry name" value="Ferrochelatase_N"/>
</dbReference>
<feature type="binding site" evidence="9">
    <location>
        <position position="292"/>
    </location>
    <ligand>
        <name>Fe(2+)</name>
        <dbReference type="ChEBI" id="CHEBI:29033"/>
    </ligand>
</feature>
<dbReference type="SUPFAM" id="SSF53800">
    <property type="entry name" value="Chelatase"/>
    <property type="match status" value="1"/>
</dbReference>
<feature type="binding site" evidence="9">
    <location>
        <position position="211"/>
    </location>
    <ligand>
        <name>Fe(2+)</name>
        <dbReference type="ChEBI" id="CHEBI:29033"/>
    </ligand>
</feature>
<comment type="subcellular location">
    <subcellularLocation>
        <location evidence="9 10">Cytoplasm</location>
    </subcellularLocation>
</comment>
<dbReference type="HAMAP" id="MF_00323">
    <property type="entry name" value="Ferrochelatase"/>
    <property type="match status" value="1"/>
</dbReference>
<dbReference type="Gene3D" id="3.40.50.1400">
    <property type="match status" value="2"/>
</dbReference>
<reference evidence="11 12" key="1">
    <citation type="journal article" date="2019" name="Front. Microbiol.">
        <title>Genomes of Neutrophilic Sulfur-Oxidizing Chemolithoautotrophs Representing 9 Proteobacterial Species From 8 Genera.</title>
        <authorList>
            <person name="Watanabe T."/>
            <person name="Kojima H."/>
            <person name="Umezawa K."/>
            <person name="Hori C."/>
            <person name="Takasuka T.E."/>
            <person name="Kato Y."/>
            <person name="Fukui M."/>
        </authorList>
    </citation>
    <scope>NUCLEOTIDE SEQUENCE [LARGE SCALE GENOMIC DNA]</scope>
    <source>
        <strain evidence="11 12">TTN</strain>
    </source>
</reference>
<dbReference type="NCBIfam" id="TIGR00109">
    <property type="entry name" value="hemH"/>
    <property type="match status" value="1"/>
</dbReference>
<keyword evidence="12" id="KW-1185">Reference proteome</keyword>
<evidence type="ECO:0000256" key="9">
    <source>
        <dbReference type="HAMAP-Rule" id="MF_00323"/>
    </source>
</evidence>
<dbReference type="OrthoDB" id="9809741at2"/>
<dbReference type="EMBL" id="BGOW01000002">
    <property type="protein sequence ID" value="GBL44690.1"/>
    <property type="molecule type" value="Genomic_DNA"/>
</dbReference>
<dbReference type="InterPro" id="IPR019772">
    <property type="entry name" value="Ferrochelatase_AS"/>
</dbReference>
<evidence type="ECO:0000256" key="6">
    <source>
        <dbReference type="ARBA" id="ARBA00023239"/>
    </source>
</evidence>
<comment type="catalytic activity">
    <reaction evidence="8">
        <text>Fe-coproporphyrin III + 2 H(+) = coproporphyrin III + Fe(2+)</text>
        <dbReference type="Rhea" id="RHEA:49572"/>
        <dbReference type="ChEBI" id="CHEBI:15378"/>
        <dbReference type="ChEBI" id="CHEBI:29033"/>
        <dbReference type="ChEBI" id="CHEBI:68438"/>
        <dbReference type="ChEBI" id="CHEBI:131725"/>
        <dbReference type="EC" id="4.99.1.9"/>
    </reaction>
    <physiologicalReaction direction="right-to-left" evidence="8">
        <dbReference type="Rhea" id="RHEA:49574"/>
    </physiologicalReaction>
</comment>
<dbReference type="Proteomes" id="UP000286806">
    <property type="component" value="Unassembled WGS sequence"/>
</dbReference>
<evidence type="ECO:0000256" key="8">
    <source>
        <dbReference type="ARBA" id="ARBA00024536"/>
    </source>
</evidence>
<dbReference type="InterPro" id="IPR033644">
    <property type="entry name" value="Ferrochelatase_C"/>
</dbReference>
<keyword evidence="4 9" id="KW-0408">Iron</keyword>
<dbReference type="AlphaFoldDB" id="A0A401JAW3"/>
<dbReference type="InterPro" id="IPR001015">
    <property type="entry name" value="Ferrochelatase"/>
</dbReference>
<comment type="similarity">
    <text evidence="1 9 10">Belongs to the ferrochelatase family.</text>
</comment>
<evidence type="ECO:0000313" key="11">
    <source>
        <dbReference type="EMBL" id="GBL44690.1"/>
    </source>
</evidence>
<gene>
    <name evidence="9" type="primary">hemH</name>
    <name evidence="11" type="ORF">SFMTTN_0491</name>
</gene>
<dbReference type="PROSITE" id="PS00534">
    <property type="entry name" value="FERROCHELATASE"/>
    <property type="match status" value="1"/>
</dbReference>
<evidence type="ECO:0000313" key="12">
    <source>
        <dbReference type="Proteomes" id="UP000286806"/>
    </source>
</evidence>